<gene>
    <name evidence="4" type="ORF">SAMN04487948_105338</name>
</gene>
<evidence type="ECO:0000256" key="2">
    <source>
        <dbReference type="ARBA" id="ARBA00023315"/>
    </source>
</evidence>
<dbReference type="SUPFAM" id="SSF55729">
    <property type="entry name" value="Acyl-CoA N-acyltransferases (Nat)"/>
    <property type="match status" value="1"/>
</dbReference>
<dbReference type="AlphaFoldDB" id="A0A1H8SVM3"/>
<organism evidence="4 5">
    <name type="scientific">Halogranum amylolyticum</name>
    <dbReference type="NCBI Taxonomy" id="660520"/>
    <lineage>
        <taxon>Archaea</taxon>
        <taxon>Methanobacteriati</taxon>
        <taxon>Methanobacteriota</taxon>
        <taxon>Stenosarchaea group</taxon>
        <taxon>Halobacteria</taxon>
        <taxon>Halobacteriales</taxon>
        <taxon>Haloferacaceae</taxon>
    </lineage>
</organism>
<dbReference type="InterPro" id="IPR050832">
    <property type="entry name" value="Bact_Acetyltransf"/>
</dbReference>
<feature type="domain" description="N-acetyltransferase" evidence="3">
    <location>
        <begin position="1"/>
        <end position="163"/>
    </location>
</feature>
<name>A0A1H8SVM3_9EURY</name>
<keyword evidence="2" id="KW-0012">Acyltransferase</keyword>
<reference evidence="5" key="1">
    <citation type="submission" date="2016-10" db="EMBL/GenBank/DDBJ databases">
        <authorList>
            <person name="Varghese N."/>
            <person name="Submissions S."/>
        </authorList>
    </citation>
    <scope>NUCLEOTIDE SEQUENCE [LARGE SCALE GENOMIC DNA]</scope>
    <source>
        <strain evidence="5">CGMCC 1.10121</strain>
    </source>
</reference>
<dbReference type="InterPro" id="IPR016181">
    <property type="entry name" value="Acyl_CoA_acyltransferase"/>
</dbReference>
<dbReference type="InterPro" id="IPR000182">
    <property type="entry name" value="GNAT_dom"/>
</dbReference>
<dbReference type="PROSITE" id="PS51186">
    <property type="entry name" value="GNAT"/>
    <property type="match status" value="1"/>
</dbReference>
<protein>
    <submittedName>
        <fullName evidence="4">Ribosomal protein S18 acetylase RimI</fullName>
    </submittedName>
</protein>
<keyword evidence="1" id="KW-0808">Transferase</keyword>
<keyword evidence="4" id="KW-0687">Ribonucleoprotein</keyword>
<evidence type="ECO:0000313" key="5">
    <source>
        <dbReference type="Proteomes" id="UP000199126"/>
    </source>
</evidence>
<dbReference type="RefSeq" id="WP_089824559.1">
    <property type="nucleotide sequence ID" value="NZ_FODV01000005.1"/>
</dbReference>
<keyword evidence="4" id="KW-0689">Ribosomal protein</keyword>
<dbReference type="GO" id="GO:0016747">
    <property type="term" value="F:acyltransferase activity, transferring groups other than amino-acyl groups"/>
    <property type="evidence" value="ECO:0007669"/>
    <property type="project" value="InterPro"/>
</dbReference>
<evidence type="ECO:0000313" key="4">
    <source>
        <dbReference type="EMBL" id="SEO82384.1"/>
    </source>
</evidence>
<dbReference type="EMBL" id="FODV01000005">
    <property type="protein sequence ID" value="SEO82384.1"/>
    <property type="molecule type" value="Genomic_DNA"/>
</dbReference>
<accession>A0A1H8SVM3</accession>
<dbReference type="GO" id="GO:0005840">
    <property type="term" value="C:ribosome"/>
    <property type="evidence" value="ECO:0007669"/>
    <property type="project" value="UniProtKB-KW"/>
</dbReference>
<evidence type="ECO:0000256" key="1">
    <source>
        <dbReference type="ARBA" id="ARBA00022679"/>
    </source>
</evidence>
<dbReference type="OrthoDB" id="125295at2157"/>
<sequence length="168" mass="18544">MHLRPARPADAEAVAAVARESWHAAYGEFLSTVAVDETVDAWYDPADLREQINEGAFVVAVDDDELVAFAHAVVAGDGTRPTLTRIYAREAYWGTGVGTALLNRAVAELETDPDHEYLSVLVFANNAVGRAFYESHGFEVVGRRTEEFEGNDHEELILRAPLERFPVD</sequence>
<dbReference type="PANTHER" id="PTHR43877:SF1">
    <property type="entry name" value="ACETYLTRANSFERASE"/>
    <property type="match status" value="1"/>
</dbReference>
<dbReference type="Proteomes" id="UP000199126">
    <property type="component" value="Unassembled WGS sequence"/>
</dbReference>
<dbReference type="PANTHER" id="PTHR43877">
    <property type="entry name" value="AMINOALKYLPHOSPHONATE N-ACETYLTRANSFERASE-RELATED-RELATED"/>
    <property type="match status" value="1"/>
</dbReference>
<dbReference type="Pfam" id="PF00583">
    <property type="entry name" value="Acetyltransf_1"/>
    <property type="match status" value="1"/>
</dbReference>
<evidence type="ECO:0000259" key="3">
    <source>
        <dbReference type="PROSITE" id="PS51186"/>
    </source>
</evidence>
<dbReference type="CDD" id="cd04301">
    <property type="entry name" value="NAT_SF"/>
    <property type="match status" value="1"/>
</dbReference>
<keyword evidence="5" id="KW-1185">Reference proteome</keyword>
<proteinExistence type="predicted"/>
<dbReference type="Gene3D" id="3.40.630.30">
    <property type="match status" value="1"/>
</dbReference>